<dbReference type="RefSeq" id="WP_086434172.1">
    <property type="nucleotide sequence ID" value="NZ_FXWH01000001.1"/>
</dbReference>
<evidence type="ECO:0000313" key="2">
    <source>
        <dbReference type="Proteomes" id="UP000194450"/>
    </source>
</evidence>
<dbReference type="AlphaFoldDB" id="A0A1Y6EPV7"/>
<protein>
    <submittedName>
        <fullName evidence="1">Uncharacterized protein</fullName>
    </submittedName>
</protein>
<name>A0A1Y6EPV7_9GAMM</name>
<gene>
    <name evidence="1" type="ORF">SAMN06297229_1059</name>
</gene>
<accession>A0A1Y6EPV7</accession>
<dbReference type="Proteomes" id="UP000194450">
    <property type="component" value="Unassembled WGS sequence"/>
</dbReference>
<evidence type="ECO:0000313" key="1">
    <source>
        <dbReference type="EMBL" id="SMQ64607.1"/>
    </source>
</evidence>
<sequence>MQPRLWQFRYKLPWRAQATTRVVATDELAQRWYFLPAANCWQLSAPALILPWLVCIRLTHKQQHCWLWLWSFGLTRTEFRRLRRITRVGTELSWR</sequence>
<organism evidence="1 2">
    <name type="scientific">Pseudidiomarina planktonica</name>
    <dbReference type="NCBI Taxonomy" id="1323738"/>
    <lineage>
        <taxon>Bacteria</taxon>
        <taxon>Pseudomonadati</taxon>
        <taxon>Pseudomonadota</taxon>
        <taxon>Gammaproteobacteria</taxon>
        <taxon>Alteromonadales</taxon>
        <taxon>Idiomarinaceae</taxon>
        <taxon>Pseudidiomarina</taxon>
    </lineage>
</organism>
<keyword evidence="2" id="KW-1185">Reference proteome</keyword>
<reference evidence="2" key="1">
    <citation type="submission" date="2017-04" db="EMBL/GenBank/DDBJ databases">
        <authorList>
            <person name="Varghese N."/>
            <person name="Submissions S."/>
        </authorList>
    </citation>
    <scope>NUCLEOTIDE SEQUENCE [LARGE SCALE GENOMIC DNA]</scope>
</reference>
<dbReference type="EMBL" id="FXWH01000001">
    <property type="protein sequence ID" value="SMQ64607.1"/>
    <property type="molecule type" value="Genomic_DNA"/>
</dbReference>
<proteinExistence type="predicted"/>